<dbReference type="EMBL" id="CABPRJ010000505">
    <property type="protein sequence ID" value="VVC30104.1"/>
    <property type="molecule type" value="Genomic_DNA"/>
</dbReference>
<protein>
    <submittedName>
        <fullName evidence="1">Uncharacterized protein</fullName>
    </submittedName>
</protein>
<proteinExistence type="predicted"/>
<dbReference type="Proteomes" id="UP000325440">
    <property type="component" value="Unassembled WGS sequence"/>
</dbReference>
<gene>
    <name evidence="1" type="ORF">CINCED_3A009622</name>
</gene>
<keyword evidence="2" id="KW-1185">Reference proteome</keyword>
<accession>A0A5E4MDC0</accession>
<evidence type="ECO:0000313" key="1">
    <source>
        <dbReference type="EMBL" id="VVC30104.1"/>
    </source>
</evidence>
<reference evidence="1 2" key="1">
    <citation type="submission" date="2019-08" db="EMBL/GenBank/DDBJ databases">
        <authorList>
            <person name="Alioto T."/>
            <person name="Alioto T."/>
            <person name="Gomez Garrido J."/>
        </authorList>
    </citation>
    <scope>NUCLEOTIDE SEQUENCE [LARGE SCALE GENOMIC DNA]</scope>
</reference>
<sequence>MAVTVRRDQDNAEKCFRCSADRWQAAENSDRHAVSNEKQRGFGKSLQGAHHYWDPEKYEDKSDNECTEAKTNDWIKQDGEYLLLRRWALKACKSPEGEEVEEERRDVWAREFSGGALALRPEDFILSSVSFAGSTLSFGVPQSWSPV</sequence>
<name>A0A5E4MDC0_9HEMI</name>
<organism evidence="1 2">
    <name type="scientific">Cinara cedri</name>
    <dbReference type="NCBI Taxonomy" id="506608"/>
    <lineage>
        <taxon>Eukaryota</taxon>
        <taxon>Metazoa</taxon>
        <taxon>Ecdysozoa</taxon>
        <taxon>Arthropoda</taxon>
        <taxon>Hexapoda</taxon>
        <taxon>Insecta</taxon>
        <taxon>Pterygota</taxon>
        <taxon>Neoptera</taxon>
        <taxon>Paraneoptera</taxon>
        <taxon>Hemiptera</taxon>
        <taxon>Sternorrhyncha</taxon>
        <taxon>Aphidomorpha</taxon>
        <taxon>Aphidoidea</taxon>
        <taxon>Aphididae</taxon>
        <taxon>Lachninae</taxon>
        <taxon>Cinara</taxon>
    </lineage>
</organism>
<dbReference type="AlphaFoldDB" id="A0A5E4MDC0"/>
<evidence type="ECO:0000313" key="2">
    <source>
        <dbReference type="Proteomes" id="UP000325440"/>
    </source>
</evidence>